<gene>
    <name evidence="12" type="ORF">C1I91_07910</name>
</gene>
<dbReference type="Pfam" id="PF00015">
    <property type="entry name" value="MCPsignal"/>
    <property type="match status" value="1"/>
</dbReference>
<comment type="similarity">
    <text evidence="7">Belongs to the methyl-accepting chemotaxis (MCP) protein family.</text>
</comment>
<feature type="transmembrane region" description="Helical" evidence="9">
    <location>
        <begin position="179"/>
        <end position="198"/>
    </location>
</feature>
<dbReference type="InterPro" id="IPR033463">
    <property type="entry name" value="sCache_3"/>
</dbReference>
<keyword evidence="3 9" id="KW-0812">Transmembrane</keyword>
<dbReference type="Gene3D" id="1.10.287.950">
    <property type="entry name" value="Methyl-accepting chemotaxis protein"/>
    <property type="match status" value="1"/>
</dbReference>
<dbReference type="SUPFAM" id="SSF103190">
    <property type="entry name" value="Sensory domain-like"/>
    <property type="match status" value="1"/>
</dbReference>
<evidence type="ECO:0000259" key="11">
    <source>
        <dbReference type="PROSITE" id="PS50885"/>
    </source>
</evidence>
<evidence type="ECO:0000259" key="10">
    <source>
        <dbReference type="PROSITE" id="PS50111"/>
    </source>
</evidence>
<feature type="domain" description="HAMP" evidence="11">
    <location>
        <begin position="203"/>
        <end position="258"/>
    </location>
</feature>
<evidence type="ECO:0000256" key="4">
    <source>
        <dbReference type="ARBA" id="ARBA00022989"/>
    </source>
</evidence>
<dbReference type="InterPro" id="IPR029151">
    <property type="entry name" value="Sensor-like_sf"/>
</dbReference>
<dbReference type="GO" id="GO:0005886">
    <property type="term" value="C:plasma membrane"/>
    <property type="evidence" value="ECO:0007669"/>
    <property type="project" value="UniProtKB-SubCell"/>
</dbReference>
<keyword evidence="6 8" id="KW-0807">Transducer</keyword>
<comment type="subcellular location">
    <subcellularLocation>
        <location evidence="1">Cell membrane</location>
        <topology evidence="1">Multi-pass membrane protein</topology>
    </subcellularLocation>
</comment>
<evidence type="ECO:0000256" key="7">
    <source>
        <dbReference type="ARBA" id="ARBA00029447"/>
    </source>
</evidence>
<keyword evidence="2" id="KW-1003">Cell membrane</keyword>
<dbReference type="OrthoDB" id="9814363at2"/>
<evidence type="ECO:0000313" key="13">
    <source>
        <dbReference type="Proteomes" id="UP000286268"/>
    </source>
</evidence>
<accession>A0A410DRA8</accession>
<dbReference type="Pfam" id="PF00672">
    <property type="entry name" value="HAMP"/>
    <property type="match status" value="1"/>
</dbReference>
<evidence type="ECO:0000256" key="3">
    <source>
        <dbReference type="ARBA" id="ARBA00022692"/>
    </source>
</evidence>
<evidence type="ECO:0000256" key="6">
    <source>
        <dbReference type="ARBA" id="ARBA00023224"/>
    </source>
</evidence>
<dbReference type="Pfam" id="PF17202">
    <property type="entry name" value="sCache_3_3"/>
    <property type="match status" value="1"/>
</dbReference>
<name>A0A410DRA8_9CLOT</name>
<evidence type="ECO:0000256" key="9">
    <source>
        <dbReference type="SAM" id="Phobius"/>
    </source>
</evidence>
<keyword evidence="13" id="KW-1185">Reference proteome</keyword>
<dbReference type="KEGG" id="cmah:C1I91_07910"/>
<sequence>MKLKGRISLIISITLVLFSSLLGGIIYLKVTNIIDMKIQSELNTNSNMGLLILDKKYQGQWKVQDGKLYKGENLINNDSSVIDEVREKTGMYATIFMGDTRVATNIKDKDGNRSIGTKANSDVVDTVIKNGKNYDGKVNIQGNEVKSHYVPLKDDSGNIVGMWFVGIAQEDVLKQLTEMAVYIAGFSLILILIGGFIATRIAKYITKDLEVLQKDIASFSSGDFSIKMNHKLLTRKDEIGQISKAVESMQSGIKDIVGNVIEETRAIESNVDTINERLNRLNVDIESISSTTEELSAGLEQTSASAYEMNETSSAIESKVEETSEKAKSGKLASREIKLRAEELKVKAVNSQKVAKDIYDKTQKNMIVSIEKSKSIEKVKILSETILKIAAQTNLLALNAAIEAASAGEAGKGFSVVADAVRSLAENSQNAATEIQNITKQVIESVDELAENSQNMLEFMDNTVFEDYKTFVQTGEQYREDAVFVEGLVADFSTTSEELARSINNMVTTINEITSAANDGAIGSTNIAEKTIAMVDSINTLVKEAKNTKESSDRLEDSISEFKV</sequence>
<dbReference type="CDD" id="cd06225">
    <property type="entry name" value="HAMP"/>
    <property type="match status" value="1"/>
</dbReference>
<dbReference type="SUPFAM" id="SSF58104">
    <property type="entry name" value="Methyl-accepting chemotaxis protein (MCP) signaling domain"/>
    <property type="match status" value="1"/>
</dbReference>
<dbReference type="PROSITE" id="PS50885">
    <property type="entry name" value="HAMP"/>
    <property type="match status" value="1"/>
</dbReference>
<dbReference type="RefSeq" id="WP_128212384.1">
    <property type="nucleotide sequence ID" value="NZ_CP025746.1"/>
</dbReference>
<dbReference type="PANTHER" id="PTHR32089">
    <property type="entry name" value="METHYL-ACCEPTING CHEMOTAXIS PROTEIN MCPB"/>
    <property type="match status" value="1"/>
</dbReference>
<evidence type="ECO:0000256" key="5">
    <source>
        <dbReference type="ARBA" id="ARBA00023136"/>
    </source>
</evidence>
<reference evidence="12 13" key="1">
    <citation type="submission" date="2018-01" db="EMBL/GenBank/DDBJ databases">
        <title>Genome Sequencing and Assembly of Anaerobacter polyendosporus strain CT4.</title>
        <authorList>
            <person name="Tachaapaikoon C."/>
            <person name="Sutheeworapong S."/>
            <person name="Jenjaroenpun P."/>
            <person name="Wongsurawat T."/>
            <person name="Nookeaw I."/>
            <person name="Cheawchanlertfa P."/>
            <person name="Kosugi A."/>
            <person name="Cheevadhanarak S."/>
            <person name="Ratanakhanokchai K."/>
        </authorList>
    </citation>
    <scope>NUCLEOTIDE SEQUENCE [LARGE SCALE GENOMIC DNA]</scope>
    <source>
        <strain evidence="12 13">CT4</strain>
    </source>
</reference>
<evidence type="ECO:0000313" key="12">
    <source>
        <dbReference type="EMBL" id="QAA31572.1"/>
    </source>
</evidence>
<dbReference type="InterPro" id="IPR003660">
    <property type="entry name" value="HAMP_dom"/>
</dbReference>
<protein>
    <submittedName>
        <fullName evidence="12">Methyl-accepting chemotaxis protein</fullName>
    </submittedName>
</protein>
<evidence type="ECO:0000256" key="1">
    <source>
        <dbReference type="ARBA" id="ARBA00004651"/>
    </source>
</evidence>
<keyword evidence="5 9" id="KW-0472">Membrane</keyword>
<dbReference type="Proteomes" id="UP000286268">
    <property type="component" value="Chromosome"/>
</dbReference>
<dbReference type="InterPro" id="IPR004089">
    <property type="entry name" value="MCPsignal_dom"/>
</dbReference>
<dbReference type="SMART" id="SM00283">
    <property type="entry name" value="MA"/>
    <property type="match status" value="1"/>
</dbReference>
<dbReference type="PANTHER" id="PTHR32089:SF112">
    <property type="entry name" value="LYSOZYME-LIKE PROTEIN-RELATED"/>
    <property type="match status" value="1"/>
</dbReference>
<keyword evidence="4 9" id="KW-1133">Transmembrane helix</keyword>
<dbReference type="PROSITE" id="PS50111">
    <property type="entry name" value="CHEMOTAXIS_TRANSDUC_2"/>
    <property type="match status" value="1"/>
</dbReference>
<organism evidence="12 13">
    <name type="scientific">Clostridium manihotivorum</name>
    <dbReference type="NCBI Taxonomy" id="2320868"/>
    <lineage>
        <taxon>Bacteria</taxon>
        <taxon>Bacillati</taxon>
        <taxon>Bacillota</taxon>
        <taxon>Clostridia</taxon>
        <taxon>Eubacteriales</taxon>
        <taxon>Clostridiaceae</taxon>
        <taxon>Clostridium</taxon>
    </lineage>
</organism>
<dbReference type="GO" id="GO:0007165">
    <property type="term" value="P:signal transduction"/>
    <property type="evidence" value="ECO:0007669"/>
    <property type="project" value="UniProtKB-KW"/>
</dbReference>
<proteinExistence type="inferred from homology"/>
<dbReference type="SMART" id="SM00304">
    <property type="entry name" value="HAMP"/>
    <property type="match status" value="1"/>
</dbReference>
<evidence type="ECO:0000256" key="2">
    <source>
        <dbReference type="ARBA" id="ARBA00022475"/>
    </source>
</evidence>
<evidence type="ECO:0000256" key="8">
    <source>
        <dbReference type="PROSITE-ProRule" id="PRU00284"/>
    </source>
</evidence>
<dbReference type="AlphaFoldDB" id="A0A410DRA8"/>
<dbReference type="EMBL" id="CP025746">
    <property type="protein sequence ID" value="QAA31572.1"/>
    <property type="molecule type" value="Genomic_DNA"/>
</dbReference>
<feature type="domain" description="Methyl-accepting transducer" evidence="10">
    <location>
        <begin position="263"/>
        <end position="528"/>
    </location>
</feature>